<organism evidence="1 2">
    <name type="scientific">Desulfomonile tiedjei (strain ATCC 49306 / DSM 6799 / DCB-1)</name>
    <dbReference type="NCBI Taxonomy" id="706587"/>
    <lineage>
        <taxon>Bacteria</taxon>
        <taxon>Pseudomonadati</taxon>
        <taxon>Thermodesulfobacteriota</taxon>
        <taxon>Desulfomonilia</taxon>
        <taxon>Desulfomonilales</taxon>
        <taxon>Desulfomonilaceae</taxon>
        <taxon>Desulfomonile</taxon>
    </lineage>
</organism>
<proteinExistence type="predicted"/>
<protein>
    <recommendedName>
        <fullName evidence="3">Inverse autotransporter beta-domain domain-containing protein</fullName>
    </recommendedName>
</protein>
<evidence type="ECO:0000313" key="2">
    <source>
        <dbReference type="Proteomes" id="UP000006055"/>
    </source>
</evidence>
<sequence length="500" mass="55768">MYVRVWLRFAATFIFLVPIVSIVLFRPSSTLAQSLFAVTDNRTLTQKSNTDTAIQRYKQEDAFDRGMGPFSGFGESLNISDALVRNILPKWVNLDYGFNIVFSDSLTTGVYSADYLLPLHRSPQESFFLEAHTEYLGYRRTKSTAQTQSELPSGVPVELLTSSMVDSYPNRYDFSFGGGYRRLLADSTLVGFNSFFDASRLYNNWYSSWGWGLEYCATGPYDSAIDLHFNQYGNLFRRHAFLNAFRAQGTSLDFGGGYSMSLFDERLDLRLGVDGYMFVSDDRHWGWRGTAELTTRDGLATLRYEHGRDRIDQSYDSIGAYINLAFDSQNLLNWENPFTLPEPVFKNSRNMERNLTAKVRRNWHQPSAVILSRSSAAERSMTLVAQRNFAVTLNAGANGSILMPLTGIGQSSIPQNVANSARKIIVRLNVSGTSFTSLRIGLGNAGSNAFYDQGAPDIGSGSGTFTYELTPGQFTALVDAVSFRFSSGSAGLSATYSFYE</sequence>
<name>I4C1I0_DESTA</name>
<dbReference type="AlphaFoldDB" id="I4C1I0"/>
<dbReference type="KEGG" id="dti:Desti_0695"/>
<dbReference type="InterPro" id="IPR038177">
    <property type="entry name" value="IAT_beta_sf"/>
</dbReference>
<dbReference type="HOGENOM" id="CLU_544834_0_0_7"/>
<gene>
    <name evidence="1" type="ordered locus">Desti_0695</name>
</gene>
<reference evidence="2" key="1">
    <citation type="submission" date="2012-06" db="EMBL/GenBank/DDBJ databases">
        <title>Complete sequence of chromosome of Desulfomonile tiedjei DSM 6799.</title>
        <authorList>
            <person name="Lucas S."/>
            <person name="Copeland A."/>
            <person name="Lapidus A."/>
            <person name="Glavina del Rio T."/>
            <person name="Dalin E."/>
            <person name="Tice H."/>
            <person name="Bruce D."/>
            <person name="Goodwin L."/>
            <person name="Pitluck S."/>
            <person name="Peters L."/>
            <person name="Ovchinnikova G."/>
            <person name="Zeytun A."/>
            <person name="Lu M."/>
            <person name="Kyrpides N."/>
            <person name="Mavromatis K."/>
            <person name="Ivanova N."/>
            <person name="Brettin T."/>
            <person name="Detter J.C."/>
            <person name="Han C."/>
            <person name="Larimer F."/>
            <person name="Land M."/>
            <person name="Hauser L."/>
            <person name="Markowitz V."/>
            <person name="Cheng J.-F."/>
            <person name="Hugenholtz P."/>
            <person name="Woyke T."/>
            <person name="Wu D."/>
            <person name="Spring S."/>
            <person name="Schroeder M."/>
            <person name="Brambilla E."/>
            <person name="Klenk H.-P."/>
            <person name="Eisen J.A."/>
        </authorList>
    </citation>
    <scope>NUCLEOTIDE SEQUENCE [LARGE SCALE GENOMIC DNA]</scope>
    <source>
        <strain evidence="2">ATCC 49306 / DSM 6799 / DCB-1</strain>
    </source>
</reference>
<dbReference type="EMBL" id="CP003360">
    <property type="protein sequence ID" value="AFM23421.1"/>
    <property type="molecule type" value="Genomic_DNA"/>
</dbReference>
<evidence type="ECO:0008006" key="3">
    <source>
        <dbReference type="Google" id="ProtNLM"/>
    </source>
</evidence>
<keyword evidence="2" id="KW-1185">Reference proteome</keyword>
<dbReference type="Proteomes" id="UP000006055">
    <property type="component" value="Chromosome"/>
</dbReference>
<dbReference type="Gene3D" id="2.40.160.160">
    <property type="entry name" value="Inverse autotransporter, beta-domain"/>
    <property type="match status" value="1"/>
</dbReference>
<accession>I4C1I0</accession>
<evidence type="ECO:0000313" key="1">
    <source>
        <dbReference type="EMBL" id="AFM23421.1"/>
    </source>
</evidence>